<dbReference type="InterPro" id="IPR030949">
    <property type="entry name" value="ECF_S_folate_fam"/>
</dbReference>
<proteinExistence type="predicted"/>
<sequence length="247" mass="27832">MDRELPYGRKDFLRYIIRIPLLHILVNSLLCSANTTAKEVIFMSILLKNFAFSAKEFKCLKSIVAAALLVALHTVLAVFVSINVTPTLRISVSFLANCAIGYMFGPVMGFMCGGLGDIIQYIIKPTGPYFPGWTLSAALAGLIYGLFFYDCNIKISKKKVTGEKRSLLEIIDFKFLLRVVLALTIDTLLVNVLLGTYWCSIMYGKGFMFYLTMRFTKNLIQLPINIFLTYNVIGIVKVINNKIYKNE</sequence>
<evidence type="ECO:0000313" key="5">
    <source>
        <dbReference type="Proteomes" id="UP000285844"/>
    </source>
</evidence>
<dbReference type="AlphaFoldDB" id="A0A413Z2U5"/>
<reference evidence="4 5" key="1">
    <citation type="submission" date="2018-08" db="EMBL/GenBank/DDBJ databases">
        <title>A genome reference for cultivated species of the human gut microbiota.</title>
        <authorList>
            <person name="Zou Y."/>
            <person name="Xue W."/>
            <person name="Luo G."/>
        </authorList>
    </citation>
    <scope>NUCLEOTIDE SEQUENCE [LARGE SCALE GENOMIC DNA]</scope>
    <source>
        <strain evidence="3 4">AM32-2AC</strain>
        <strain evidence="2 5">AM37-3BH</strain>
    </source>
</reference>
<keyword evidence="1" id="KW-1133">Transmembrane helix</keyword>
<dbReference type="GO" id="GO:0022857">
    <property type="term" value="F:transmembrane transporter activity"/>
    <property type="evidence" value="ECO:0007669"/>
    <property type="project" value="InterPro"/>
</dbReference>
<evidence type="ECO:0000256" key="1">
    <source>
        <dbReference type="SAM" id="Phobius"/>
    </source>
</evidence>
<name>A0A413Z2U5_9FIRM</name>
<feature type="transmembrane region" description="Helical" evidence="1">
    <location>
        <begin position="175"/>
        <end position="198"/>
    </location>
</feature>
<dbReference type="Gene3D" id="1.10.1760.20">
    <property type="match status" value="1"/>
</dbReference>
<dbReference type="Proteomes" id="UP000285844">
    <property type="component" value="Unassembled WGS sequence"/>
</dbReference>
<gene>
    <name evidence="3" type="ORF">DW811_01625</name>
    <name evidence="2" type="ORF">DW858_01250</name>
</gene>
<comment type="caution">
    <text evidence="2">The sequence shown here is derived from an EMBL/GenBank/DDBJ whole genome shotgun (WGS) entry which is preliminary data.</text>
</comment>
<feature type="transmembrane region" description="Helical" evidence="1">
    <location>
        <begin position="63"/>
        <end position="82"/>
    </location>
</feature>
<keyword evidence="1" id="KW-0812">Transmembrane</keyword>
<organism evidence="2 5">
    <name type="scientific">Lachnospira eligens</name>
    <dbReference type="NCBI Taxonomy" id="39485"/>
    <lineage>
        <taxon>Bacteria</taxon>
        <taxon>Bacillati</taxon>
        <taxon>Bacillota</taxon>
        <taxon>Clostridia</taxon>
        <taxon>Lachnospirales</taxon>
        <taxon>Lachnospiraceae</taxon>
        <taxon>Lachnospira</taxon>
    </lineage>
</organism>
<accession>A0A413Z2U5</accession>
<feature type="transmembrane region" description="Helical" evidence="1">
    <location>
        <begin position="94"/>
        <end position="123"/>
    </location>
</feature>
<dbReference type="EMBL" id="QSIS01000002">
    <property type="protein sequence ID" value="RHD10637.1"/>
    <property type="molecule type" value="Genomic_DNA"/>
</dbReference>
<keyword evidence="1" id="KW-0472">Membrane</keyword>
<protein>
    <submittedName>
        <fullName evidence="2">Folate family ECF transporter S component</fullName>
    </submittedName>
</protein>
<feature type="transmembrane region" description="Helical" evidence="1">
    <location>
        <begin position="129"/>
        <end position="149"/>
    </location>
</feature>
<dbReference type="Pfam" id="PF12822">
    <property type="entry name" value="ECF_trnsprt"/>
    <property type="match status" value="1"/>
</dbReference>
<evidence type="ECO:0000313" key="3">
    <source>
        <dbReference type="EMBL" id="RHD10637.1"/>
    </source>
</evidence>
<dbReference type="InterPro" id="IPR024529">
    <property type="entry name" value="ECF_trnsprt_substrate-spec"/>
</dbReference>
<dbReference type="NCBIfam" id="TIGR04518">
    <property type="entry name" value="ECF_S_folT_fam"/>
    <property type="match status" value="1"/>
</dbReference>
<evidence type="ECO:0000313" key="2">
    <source>
        <dbReference type="EMBL" id="RHC15635.1"/>
    </source>
</evidence>
<dbReference type="Proteomes" id="UP000284794">
    <property type="component" value="Unassembled WGS sequence"/>
</dbReference>
<feature type="transmembrane region" description="Helical" evidence="1">
    <location>
        <begin position="218"/>
        <end position="239"/>
    </location>
</feature>
<evidence type="ECO:0000313" key="4">
    <source>
        <dbReference type="Proteomes" id="UP000284794"/>
    </source>
</evidence>
<dbReference type="EMBL" id="QSHM01000001">
    <property type="protein sequence ID" value="RHC15635.1"/>
    <property type="molecule type" value="Genomic_DNA"/>
</dbReference>